<reference evidence="2" key="1">
    <citation type="submission" date="2023-08" db="EMBL/GenBank/DDBJ databases">
        <authorList>
            <person name="Chen Y."/>
            <person name="Shah S."/>
            <person name="Dougan E. K."/>
            <person name="Thang M."/>
            <person name="Chan C."/>
        </authorList>
    </citation>
    <scope>NUCLEOTIDE SEQUENCE</scope>
</reference>
<keyword evidence="3" id="KW-1185">Reference proteome</keyword>
<accession>A0AA36J2T5</accession>
<gene>
    <name evidence="2" type="ORF">EVOR1521_LOCUS21968</name>
</gene>
<evidence type="ECO:0000256" key="1">
    <source>
        <dbReference type="SAM" id="SignalP"/>
    </source>
</evidence>
<dbReference type="Proteomes" id="UP001178507">
    <property type="component" value="Unassembled WGS sequence"/>
</dbReference>
<evidence type="ECO:0000313" key="2">
    <source>
        <dbReference type="EMBL" id="CAJ1398097.1"/>
    </source>
</evidence>
<name>A0AA36J2T5_9DINO</name>
<protein>
    <submittedName>
        <fullName evidence="2">Uncharacterized protein</fullName>
    </submittedName>
</protein>
<dbReference type="AlphaFoldDB" id="A0AA36J2T5"/>
<evidence type="ECO:0000313" key="3">
    <source>
        <dbReference type="Proteomes" id="UP001178507"/>
    </source>
</evidence>
<keyword evidence="1" id="KW-0732">Signal</keyword>
<feature type="signal peptide" evidence="1">
    <location>
        <begin position="1"/>
        <end position="26"/>
    </location>
</feature>
<organism evidence="2 3">
    <name type="scientific">Effrenium voratum</name>
    <dbReference type="NCBI Taxonomy" id="2562239"/>
    <lineage>
        <taxon>Eukaryota</taxon>
        <taxon>Sar</taxon>
        <taxon>Alveolata</taxon>
        <taxon>Dinophyceae</taxon>
        <taxon>Suessiales</taxon>
        <taxon>Symbiodiniaceae</taxon>
        <taxon>Effrenium</taxon>
    </lineage>
</organism>
<feature type="chain" id="PRO_5041355088" evidence="1">
    <location>
        <begin position="27"/>
        <end position="163"/>
    </location>
</feature>
<comment type="caution">
    <text evidence="2">The sequence shown here is derived from an EMBL/GenBank/DDBJ whole genome shotgun (WGS) entry which is preliminary data.</text>
</comment>
<dbReference type="EMBL" id="CAUJNA010003290">
    <property type="protein sequence ID" value="CAJ1398097.1"/>
    <property type="molecule type" value="Genomic_DNA"/>
</dbReference>
<sequence>MGSLRKCVLAFLLCGSLNTIARKTLGSQPESAAWDLLKGIAYSMFGTADDHAERFQKPWFATFVMFVAMASVLPFDAGNFACRCVCVSVVSRRTRPVWPSGRSVFFCSKLRPAASADGRSCSPGGCQALCLNCQSSLRFNAETPTTARPPIECHGTMCGEQGD</sequence>
<proteinExistence type="predicted"/>